<dbReference type="RefSeq" id="WP_011971555.1">
    <property type="nucleotide sequence ID" value="NC_009633.1"/>
</dbReference>
<gene>
    <name evidence="1" type="ordered locus">Amet_0419</name>
    <name evidence="2" type="ordered locus">Amet_1956</name>
    <name evidence="3" type="ordered locus">Amet_4362</name>
</gene>
<evidence type="ECO:0000313" key="2">
    <source>
        <dbReference type="EMBL" id="ABR48119.1"/>
    </source>
</evidence>
<dbReference type="KEGG" id="amt:Amet_0419"/>
<dbReference type="EMBL" id="CP000724">
    <property type="protein sequence ID" value="ABR48119.1"/>
    <property type="molecule type" value="Genomic_DNA"/>
</dbReference>
<evidence type="ECO:0000313" key="1">
    <source>
        <dbReference type="EMBL" id="ABR46647.1"/>
    </source>
</evidence>
<dbReference type="eggNOG" id="ENOG5033CVC">
    <property type="taxonomic scope" value="Bacteria"/>
</dbReference>
<dbReference type="KEGG" id="amt:Amet_1956"/>
<dbReference type="EMBL" id="CP000724">
    <property type="protein sequence ID" value="ABR50436.1"/>
    <property type="molecule type" value="Genomic_DNA"/>
</dbReference>
<dbReference type="OrthoDB" id="2048587at2"/>
<organism evidence="1 4">
    <name type="scientific">Alkaliphilus metalliredigens (strain QYMF)</name>
    <dbReference type="NCBI Taxonomy" id="293826"/>
    <lineage>
        <taxon>Bacteria</taxon>
        <taxon>Bacillati</taxon>
        <taxon>Bacillota</taxon>
        <taxon>Clostridia</taxon>
        <taxon>Peptostreptococcales</taxon>
        <taxon>Natronincolaceae</taxon>
        <taxon>Alkaliphilus</taxon>
    </lineage>
</organism>
<dbReference type="EMBL" id="CP000724">
    <property type="protein sequence ID" value="ABR46647.1"/>
    <property type="molecule type" value="Genomic_DNA"/>
</dbReference>
<dbReference type="Pfam" id="PF22758">
    <property type="entry name" value="Phage_cement"/>
    <property type="match status" value="1"/>
</dbReference>
<proteinExistence type="predicted"/>
<evidence type="ECO:0000313" key="4">
    <source>
        <dbReference type="Proteomes" id="UP000001572"/>
    </source>
</evidence>
<dbReference type="InterPro" id="IPR054438">
    <property type="entry name" value="Struct_cement_gp24/gp6"/>
</dbReference>
<keyword evidence="4" id="KW-1185">Reference proteome</keyword>
<dbReference type="AlphaFoldDB" id="A6TKC9"/>
<name>A6TKC9_ALKMQ</name>
<dbReference type="HOGENOM" id="CLU_117586_0_0_9"/>
<evidence type="ECO:0000313" key="3">
    <source>
        <dbReference type="EMBL" id="ABR50436.1"/>
    </source>
</evidence>
<dbReference type="Proteomes" id="UP000001572">
    <property type="component" value="Chromosome"/>
</dbReference>
<dbReference type="KEGG" id="amt:Amet_4362"/>
<accession>A6TKC9</accession>
<protein>
    <submittedName>
        <fullName evidence="1">Uncharacterized protein</fullName>
    </submittedName>
</protein>
<reference evidence="1" key="1">
    <citation type="submission" date="2007-06" db="EMBL/GenBank/DDBJ databases">
        <title>Complete sequence of Alkaliphilus metalliredigens QYMF.</title>
        <authorList>
            <consortium name="US DOE Joint Genome Institute"/>
            <person name="Copeland A."/>
            <person name="Lucas S."/>
            <person name="Lapidus A."/>
            <person name="Barry K."/>
            <person name="Detter J.C."/>
            <person name="Glavina del Rio T."/>
            <person name="Hammon N."/>
            <person name="Israni S."/>
            <person name="Dalin E."/>
            <person name="Tice H."/>
            <person name="Pitluck S."/>
            <person name="Chertkov O."/>
            <person name="Brettin T."/>
            <person name="Bruce D."/>
            <person name="Han C."/>
            <person name="Schmutz J."/>
            <person name="Larimer F."/>
            <person name="Land M."/>
            <person name="Hauser L."/>
            <person name="Kyrpides N."/>
            <person name="Mikhailova N."/>
            <person name="Ye Q."/>
            <person name="Zhou J."/>
            <person name="Fields M."/>
            <person name="Richardson P."/>
        </authorList>
    </citation>
    <scope>NUCLEOTIDE SEQUENCE</scope>
    <source>
        <strain evidence="1">QYMF</strain>
    </source>
</reference>
<sequence>MTVQKYQPAATGAGRIAEASMSATARSMAAEGSPIKYGKAVKLGTDKEIQVKAWDGAASTDIFAGIALNSVTGDLDNDQYLQGNPVSVLKKGTVWVKVSADSAGVTAGQKAAVLEDGDFTAAPLSVDTNGVYGVELEGSEYLTSAAAGELVMLAINLPSTTKVVQL</sequence>
<reference evidence="4" key="2">
    <citation type="journal article" date="2016" name="Genome Announc.">
        <title>Complete genome sequence of Alkaliphilus metalliredigens strain QYMF, an alkaliphilic and metal-reducing bacterium isolated from borax-contaminated leachate ponds.</title>
        <authorList>
            <person name="Hwang C."/>
            <person name="Copeland A."/>
            <person name="Lucas S."/>
            <person name="Lapidus A."/>
            <person name="Barry K."/>
            <person name="Detter J.C."/>
            <person name="Glavina Del Rio T."/>
            <person name="Hammon N."/>
            <person name="Israni S."/>
            <person name="Dalin E."/>
            <person name="Tice H."/>
            <person name="Pitluck S."/>
            <person name="Chertkov O."/>
            <person name="Brettin T."/>
            <person name="Bruce D."/>
            <person name="Han C."/>
            <person name="Schmutz J."/>
            <person name="Larimer F."/>
            <person name="Land M.L."/>
            <person name="Hauser L."/>
            <person name="Kyrpides N."/>
            <person name="Mikhailova N."/>
            <person name="Ye Q."/>
            <person name="Zhou J."/>
            <person name="Richardson P."/>
            <person name="Fields M.W."/>
        </authorList>
    </citation>
    <scope>NUCLEOTIDE SEQUENCE [LARGE SCALE GENOMIC DNA]</scope>
    <source>
        <strain evidence="4">QYMF</strain>
    </source>
</reference>
<dbReference type="STRING" id="293826.Amet_0419"/>